<dbReference type="Pfam" id="PF13505">
    <property type="entry name" value="OMP_b-brl"/>
    <property type="match status" value="1"/>
</dbReference>
<evidence type="ECO:0000259" key="2">
    <source>
        <dbReference type="Pfam" id="PF13505"/>
    </source>
</evidence>
<organism evidence="3 4">
    <name type="scientific">Eiseniibacteriota bacterium</name>
    <dbReference type="NCBI Taxonomy" id="2212470"/>
    <lineage>
        <taxon>Bacteria</taxon>
        <taxon>Candidatus Eiseniibacteriota</taxon>
    </lineage>
</organism>
<dbReference type="EMBL" id="JAHJDP010000019">
    <property type="protein sequence ID" value="MBU2689917.1"/>
    <property type="molecule type" value="Genomic_DNA"/>
</dbReference>
<dbReference type="SUPFAM" id="SSF56925">
    <property type="entry name" value="OMPA-like"/>
    <property type="match status" value="1"/>
</dbReference>
<evidence type="ECO:0000256" key="1">
    <source>
        <dbReference type="ARBA" id="ARBA00022729"/>
    </source>
</evidence>
<comment type="caution">
    <text evidence="3">The sequence shown here is derived from an EMBL/GenBank/DDBJ whole genome shotgun (WGS) entry which is preliminary data.</text>
</comment>
<dbReference type="Gene3D" id="2.40.160.20">
    <property type="match status" value="1"/>
</dbReference>
<accession>A0A948W2G4</accession>
<protein>
    <submittedName>
        <fullName evidence="3">Porin family protein</fullName>
    </submittedName>
</protein>
<name>A0A948W2G4_UNCEI</name>
<feature type="domain" description="Outer membrane protein beta-barrel" evidence="2">
    <location>
        <begin position="24"/>
        <end position="230"/>
    </location>
</feature>
<gene>
    <name evidence="3" type="ORF">KJ970_03245</name>
</gene>
<sequence>MKRSRRANALMSYSHDSRGAGLAVLLVLGGFLAGAPAYSASSDGWAQVRGFSAGLQLETNLIGVEDQDVNADPDQLFIDDIGRGVVLNLDYTFTPAFTLRLAVGSALHETTQMDVEAYHACSLIEAQWRFLPMNRVRPYLIGGLGGTALRMDSSGSTAETSGGMTTIGAGFLYNFTKHLLWDMSVRLDLINWSHEKFRYEHTDGTTTELKAPVNGDGRAGKFHMGLSWVF</sequence>
<reference evidence="3" key="1">
    <citation type="submission" date="2021-05" db="EMBL/GenBank/DDBJ databases">
        <title>Energy efficiency and biological interactions define the core microbiome of deep oligotrophic groundwater.</title>
        <authorList>
            <person name="Mehrshad M."/>
            <person name="Lopez-Fernandez M."/>
            <person name="Bell E."/>
            <person name="Bernier-Latmani R."/>
            <person name="Bertilsson S."/>
            <person name="Dopson M."/>
        </authorList>
    </citation>
    <scope>NUCLEOTIDE SEQUENCE</scope>
    <source>
        <strain evidence="3">Modern_marine.mb.64</strain>
    </source>
</reference>
<dbReference type="Proteomes" id="UP000777784">
    <property type="component" value="Unassembled WGS sequence"/>
</dbReference>
<dbReference type="InterPro" id="IPR027385">
    <property type="entry name" value="Beta-barrel_OMP"/>
</dbReference>
<dbReference type="InterPro" id="IPR011250">
    <property type="entry name" value="OMP/PagP_B-barrel"/>
</dbReference>
<evidence type="ECO:0000313" key="4">
    <source>
        <dbReference type="Proteomes" id="UP000777784"/>
    </source>
</evidence>
<evidence type="ECO:0000313" key="3">
    <source>
        <dbReference type="EMBL" id="MBU2689917.1"/>
    </source>
</evidence>
<proteinExistence type="predicted"/>
<keyword evidence="1" id="KW-0732">Signal</keyword>
<dbReference type="AlphaFoldDB" id="A0A948W2G4"/>